<proteinExistence type="predicted"/>
<evidence type="ECO:0000313" key="2">
    <source>
        <dbReference type="Proteomes" id="UP000078284"/>
    </source>
</evidence>
<sequence>MDAFHFKVLSQPYIQWHYPQTSFSCALPLECWPHQPKLQLLPFFALCLEAQNLTTSYPESLRLACREGRAEEGLALLLIIPSSLPHATFATSLLELCLGKYDEAMHTSAAFLDKSSSFEAADAIVTTVFHQIIQIGPQKV</sequence>
<evidence type="ECO:0000313" key="1">
    <source>
        <dbReference type="EMBL" id="OAP07645.1"/>
    </source>
</evidence>
<name>A0A178VR78_ARATH</name>
<gene>
    <name evidence="1" type="ordered locus">AXX17_At2g04860</name>
</gene>
<accession>A0A178VR78</accession>
<evidence type="ECO:0008006" key="3">
    <source>
        <dbReference type="Google" id="ProtNLM"/>
    </source>
</evidence>
<dbReference type="PROSITE" id="PS51257">
    <property type="entry name" value="PROKAR_LIPOPROTEIN"/>
    <property type="match status" value="1"/>
</dbReference>
<organism evidence="1 2">
    <name type="scientific">Arabidopsis thaliana</name>
    <name type="common">Mouse-ear cress</name>
    <dbReference type="NCBI Taxonomy" id="3702"/>
    <lineage>
        <taxon>Eukaryota</taxon>
        <taxon>Viridiplantae</taxon>
        <taxon>Streptophyta</taxon>
        <taxon>Embryophyta</taxon>
        <taxon>Tracheophyta</taxon>
        <taxon>Spermatophyta</taxon>
        <taxon>Magnoliopsida</taxon>
        <taxon>eudicotyledons</taxon>
        <taxon>Gunneridae</taxon>
        <taxon>Pentapetalae</taxon>
        <taxon>rosids</taxon>
        <taxon>malvids</taxon>
        <taxon>Brassicales</taxon>
        <taxon>Brassicaceae</taxon>
        <taxon>Camelineae</taxon>
        <taxon>Arabidopsis</taxon>
    </lineage>
</organism>
<dbReference type="Proteomes" id="UP000078284">
    <property type="component" value="Chromosome 2"/>
</dbReference>
<protein>
    <recommendedName>
        <fullName evidence="3">Tetratricopeptide repeat (TPR)-like superfamily protein</fullName>
    </recommendedName>
</protein>
<dbReference type="EMBL" id="LUHQ01000002">
    <property type="protein sequence ID" value="OAP07645.1"/>
    <property type="molecule type" value="Genomic_DNA"/>
</dbReference>
<comment type="caution">
    <text evidence="1">The sequence shown here is derived from an EMBL/GenBank/DDBJ whole genome shotgun (WGS) entry which is preliminary data.</text>
</comment>
<dbReference type="AlphaFoldDB" id="A0A178VR78"/>
<reference evidence="2" key="1">
    <citation type="journal article" date="2016" name="Proc. Natl. Acad. Sci. U.S.A.">
        <title>Chromosome-level assembly of Arabidopsis thaliana Ler reveals the extent of translocation and inversion polymorphisms.</title>
        <authorList>
            <person name="Zapata L."/>
            <person name="Ding J."/>
            <person name="Willing E.M."/>
            <person name="Hartwig B."/>
            <person name="Bezdan D."/>
            <person name="Jiao W.B."/>
            <person name="Patel V."/>
            <person name="Velikkakam James G."/>
            <person name="Koornneef M."/>
            <person name="Ossowski S."/>
            <person name="Schneeberger K."/>
        </authorList>
    </citation>
    <scope>NUCLEOTIDE SEQUENCE [LARGE SCALE GENOMIC DNA]</scope>
    <source>
        <strain evidence="2">cv. Landsberg erecta</strain>
    </source>
</reference>